<dbReference type="GO" id="GO:0006782">
    <property type="term" value="P:protoporphyrinogen IX biosynthetic process"/>
    <property type="evidence" value="ECO:0007669"/>
    <property type="project" value="UniProtKB-UniPathway"/>
</dbReference>
<keyword evidence="8" id="KW-0350">Heme biosynthesis</keyword>
<dbReference type="Pfam" id="PF01379">
    <property type="entry name" value="Porphobil_deam"/>
    <property type="match status" value="1"/>
</dbReference>
<evidence type="ECO:0000256" key="3">
    <source>
        <dbReference type="ARBA" id="ARBA00004735"/>
    </source>
</evidence>
<comment type="function">
    <text evidence="2">Tetrapolymerization of the monopyrrole PBG into the hydroxymethylbilane pre-uroporphyrinogen in several discrete steps.</text>
</comment>
<feature type="region of interest" description="Disordered" evidence="13">
    <location>
        <begin position="1"/>
        <end position="53"/>
    </location>
</feature>
<gene>
    <name evidence="16" type="ORF">D6D20_04631</name>
</gene>
<evidence type="ECO:0000256" key="5">
    <source>
        <dbReference type="ARBA" id="ARBA00012655"/>
    </source>
</evidence>
<comment type="cofactor">
    <cofactor evidence="1">
        <name>dipyrromethane</name>
        <dbReference type="ChEBI" id="CHEBI:60342"/>
    </cofactor>
</comment>
<organism evidence="16 17">
    <name type="scientific">Aureobasidium pullulans</name>
    <name type="common">Black yeast</name>
    <name type="synonym">Pullularia pullulans</name>
    <dbReference type="NCBI Taxonomy" id="5580"/>
    <lineage>
        <taxon>Eukaryota</taxon>
        <taxon>Fungi</taxon>
        <taxon>Dikarya</taxon>
        <taxon>Ascomycota</taxon>
        <taxon>Pezizomycotina</taxon>
        <taxon>Dothideomycetes</taxon>
        <taxon>Dothideomycetidae</taxon>
        <taxon>Dothideales</taxon>
        <taxon>Saccotheciaceae</taxon>
        <taxon>Aureobasidium</taxon>
    </lineage>
</organism>
<evidence type="ECO:0000256" key="2">
    <source>
        <dbReference type="ARBA" id="ARBA00002869"/>
    </source>
</evidence>
<sequence>MTRCKASPKSKNEAADDPSTSWTCIRQESEPRQAGGLAVAQAPMTGPNASPCCRARHRDKLKIIELLLTSIEPKMATEATSTQGPVKIGTRKSVLARVQTDIVCKELRKAWPDRKYEIHAMSTMGDNNQTTALHEFNAKALWTHELEALLEKGDLDLIVHSLKDMPTQLPPSMSIGCIFPREDPRDALVVKPTLPYKSLAQLPEGSVIGTSSVRRSAQLKRLYPNLKFADVRGNVGTRLAKLDNPEGEYTALILAAAGLTRLGMSERITSYLDSASGGILHAVGQGALGIEVRSDDEDVKKLLSAVGDEWTTRACLAERSLMRTLEGGCSVPIGVETEWVRKKTSLGTTVGTGVGVGAKPAAKYDKFSGVAVTGRTTQDEGEHKESGVEFTENLIMRAIVVSLDGKRHVETEMQRRITNREEADEFGWDVAKKLVELGAEDILHDINLNRKIIEEQGDA</sequence>
<evidence type="ECO:0000256" key="10">
    <source>
        <dbReference type="ARBA" id="ARBA00030685"/>
    </source>
</evidence>
<proteinExistence type="inferred from homology"/>
<protein>
    <recommendedName>
        <fullName evidence="6">Porphobilinogen deaminase</fullName>
        <ecNumber evidence="5">2.5.1.61</ecNumber>
    </recommendedName>
    <alternativeName>
        <fullName evidence="11">Hydroxymethylbilane synthase</fullName>
    </alternativeName>
    <alternativeName>
        <fullName evidence="10">Pre-uroporphyrinogen synthase</fullName>
    </alternativeName>
</protein>
<dbReference type="FunFam" id="3.40.190.10:FF:000086">
    <property type="entry name" value="Probable porphobilinogen deaminase"/>
    <property type="match status" value="1"/>
</dbReference>
<evidence type="ECO:0000256" key="8">
    <source>
        <dbReference type="ARBA" id="ARBA00023133"/>
    </source>
</evidence>
<evidence type="ECO:0000256" key="6">
    <source>
        <dbReference type="ARBA" id="ARBA00016519"/>
    </source>
</evidence>
<evidence type="ECO:0000256" key="9">
    <source>
        <dbReference type="ARBA" id="ARBA00023244"/>
    </source>
</evidence>
<dbReference type="GO" id="GO:0005737">
    <property type="term" value="C:cytoplasm"/>
    <property type="evidence" value="ECO:0007669"/>
    <property type="project" value="TreeGrafter"/>
</dbReference>
<dbReference type="AlphaFoldDB" id="A0A4S8Z918"/>
<dbReference type="FunFam" id="3.40.190.10:FF:000005">
    <property type="entry name" value="Porphobilinogen deaminase"/>
    <property type="match status" value="1"/>
</dbReference>
<evidence type="ECO:0000256" key="4">
    <source>
        <dbReference type="ARBA" id="ARBA00005638"/>
    </source>
</evidence>
<comment type="similarity">
    <text evidence="4">Belongs to the HMBS family.</text>
</comment>
<dbReference type="NCBIfam" id="TIGR00212">
    <property type="entry name" value="hemC"/>
    <property type="match status" value="1"/>
</dbReference>
<evidence type="ECO:0000256" key="1">
    <source>
        <dbReference type="ARBA" id="ARBA00001916"/>
    </source>
</evidence>
<dbReference type="Proteomes" id="UP000310421">
    <property type="component" value="Unassembled WGS sequence"/>
</dbReference>
<dbReference type="Gene3D" id="3.40.190.10">
    <property type="entry name" value="Periplasmic binding protein-like II"/>
    <property type="match status" value="2"/>
</dbReference>
<evidence type="ECO:0000259" key="15">
    <source>
        <dbReference type="Pfam" id="PF03900"/>
    </source>
</evidence>
<evidence type="ECO:0000313" key="16">
    <source>
        <dbReference type="EMBL" id="THW62041.1"/>
    </source>
</evidence>
<evidence type="ECO:0000259" key="14">
    <source>
        <dbReference type="Pfam" id="PF01379"/>
    </source>
</evidence>
<evidence type="ECO:0000313" key="17">
    <source>
        <dbReference type="Proteomes" id="UP000310421"/>
    </source>
</evidence>
<evidence type="ECO:0000256" key="13">
    <source>
        <dbReference type="SAM" id="MobiDB-lite"/>
    </source>
</evidence>
<dbReference type="InterPro" id="IPR000860">
    <property type="entry name" value="HemC"/>
</dbReference>
<dbReference type="UniPathway" id="UPA00251">
    <property type="reaction ID" value="UER00319"/>
</dbReference>
<dbReference type="CDD" id="cd13645">
    <property type="entry name" value="PBP2_HuPBGD_like"/>
    <property type="match status" value="1"/>
</dbReference>
<evidence type="ECO:0000256" key="12">
    <source>
        <dbReference type="ARBA" id="ARBA00048169"/>
    </source>
</evidence>
<comment type="pathway">
    <text evidence="3">Porphyrin-containing compound metabolism; protoporphyrin-IX biosynthesis; coproporphyrinogen-III from 5-aminolevulinate: step 2/4.</text>
</comment>
<dbReference type="EC" id="2.5.1.61" evidence="5"/>
<dbReference type="PRINTS" id="PR00151">
    <property type="entry name" value="PORPHBDMNASE"/>
</dbReference>
<keyword evidence="7" id="KW-0808">Transferase</keyword>
<accession>A0A4S8Z918</accession>
<dbReference type="Gene3D" id="3.30.160.40">
    <property type="entry name" value="Porphobilinogen deaminase, C-terminal domain"/>
    <property type="match status" value="1"/>
</dbReference>
<dbReference type="InterPro" id="IPR022418">
    <property type="entry name" value="Porphobilinogen_deaminase_C"/>
</dbReference>
<feature type="domain" description="Porphobilinogen deaminase N-terminal" evidence="14">
    <location>
        <begin position="86"/>
        <end position="300"/>
    </location>
</feature>
<dbReference type="PANTHER" id="PTHR11557:SF0">
    <property type="entry name" value="PORPHOBILINOGEN DEAMINASE"/>
    <property type="match status" value="1"/>
</dbReference>
<name>A0A4S8Z918_AURPU</name>
<dbReference type="SUPFAM" id="SSF54782">
    <property type="entry name" value="Porphobilinogen deaminase (hydroxymethylbilane synthase), C-terminal domain"/>
    <property type="match status" value="2"/>
</dbReference>
<dbReference type="PROSITE" id="PS00533">
    <property type="entry name" value="PORPHOBILINOGEN_DEAM"/>
    <property type="match status" value="1"/>
</dbReference>
<dbReference type="PANTHER" id="PTHR11557">
    <property type="entry name" value="PORPHOBILINOGEN DEAMINASE"/>
    <property type="match status" value="1"/>
</dbReference>
<dbReference type="GO" id="GO:0004418">
    <property type="term" value="F:hydroxymethylbilane synthase activity"/>
    <property type="evidence" value="ECO:0007669"/>
    <property type="project" value="UniProtKB-EC"/>
</dbReference>
<dbReference type="Pfam" id="PF03900">
    <property type="entry name" value="Porphobil_deamC"/>
    <property type="match status" value="1"/>
</dbReference>
<feature type="domain" description="Porphobilinogen deaminase C-terminal" evidence="15">
    <location>
        <begin position="313"/>
        <end position="350"/>
    </location>
</feature>
<comment type="caution">
    <text evidence="16">The sequence shown here is derived from an EMBL/GenBank/DDBJ whole genome shotgun (WGS) entry which is preliminary data.</text>
</comment>
<dbReference type="InterPro" id="IPR022417">
    <property type="entry name" value="Porphobilin_deaminase_N"/>
</dbReference>
<evidence type="ECO:0000256" key="11">
    <source>
        <dbReference type="ARBA" id="ARBA00033064"/>
    </source>
</evidence>
<dbReference type="InterPro" id="IPR036803">
    <property type="entry name" value="Porphobilinogen_deaminase_C_sf"/>
</dbReference>
<keyword evidence="9" id="KW-0627">Porphyrin biosynthesis</keyword>
<dbReference type="SUPFAM" id="SSF53850">
    <property type="entry name" value="Periplasmic binding protein-like II"/>
    <property type="match status" value="1"/>
</dbReference>
<dbReference type="EMBL" id="QZAN01000042">
    <property type="protein sequence ID" value="THW62041.1"/>
    <property type="molecule type" value="Genomic_DNA"/>
</dbReference>
<dbReference type="InterPro" id="IPR022419">
    <property type="entry name" value="Porphobilin_deaminase_cofac_BS"/>
</dbReference>
<reference evidence="16 17" key="1">
    <citation type="submission" date="2018-10" db="EMBL/GenBank/DDBJ databases">
        <title>Fifty Aureobasidium pullulans genomes reveal a recombining polyextremotolerant generalist.</title>
        <authorList>
            <person name="Gostincar C."/>
            <person name="Turk M."/>
            <person name="Zajc J."/>
            <person name="Gunde-Cimerman N."/>
        </authorList>
    </citation>
    <scope>NUCLEOTIDE SEQUENCE [LARGE SCALE GENOMIC DNA]</scope>
    <source>
        <strain evidence="16 17">EXF-10751</strain>
    </source>
</reference>
<comment type="catalytic activity">
    <reaction evidence="12">
        <text>4 porphobilinogen + H2O = hydroxymethylbilane + 4 NH4(+)</text>
        <dbReference type="Rhea" id="RHEA:13185"/>
        <dbReference type="ChEBI" id="CHEBI:15377"/>
        <dbReference type="ChEBI" id="CHEBI:28938"/>
        <dbReference type="ChEBI" id="CHEBI:57845"/>
        <dbReference type="ChEBI" id="CHEBI:58126"/>
        <dbReference type="EC" id="2.5.1.61"/>
    </reaction>
</comment>
<evidence type="ECO:0000256" key="7">
    <source>
        <dbReference type="ARBA" id="ARBA00022679"/>
    </source>
</evidence>